<keyword evidence="12" id="KW-0539">Nucleus</keyword>
<gene>
    <name evidence="15" type="primary">TPHA0N01210</name>
    <name evidence="15" type="ordered locus">TPHA_0N01210</name>
</gene>
<evidence type="ECO:0000256" key="10">
    <source>
        <dbReference type="ARBA" id="ARBA00023010"/>
    </source>
</evidence>
<evidence type="ECO:0000256" key="6">
    <source>
        <dbReference type="ARBA" id="ARBA00022737"/>
    </source>
</evidence>
<dbReference type="STRING" id="1071381.G8C174"/>
<dbReference type="GO" id="GO:0017056">
    <property type="term" value="F:structural constituent of nuclear pore"/>
    <property type="evidence" value="ECO:0007669"/>
    <property type="project" value="EnsemblFungi"/>
</dbReference>
<dbReference type="GO" id="GO:0006302">
    <property type="term" value="P:double-strand break repair"/>
    <property type="evidence" value="ECO:0007669"/>
    <property type="project" value="EnsemblFungi"/>
</dbReference>
<evidence type="ECO:0000256" key="3">
    <source>
        <dbReference type="ARBA" id="ARBA00004620"/>
    </source>
</evidence>
<accession>G8C174</accession>
<keyword evidence="7" id="KW-0068">Autocatalytic cleavage</keyword>
<keyword evidence="6" id="KW-0677">Repeat</keyword>
<feature type="region of interest" description="Disordered" evidence="13">
    <location>
        <begin position="45"/>
        <end position="77"/>
    </location>
</feature>
<evidence type="ECO:0000256" key="4">
    <source>
        <dbReference type="ARBA" id="ARBA00008926"/>
    </source>
</evidence>
<dbReference type="InterPro" id="IPR007230">
    <property type="entry name" value="Nup98_auto-Pept-S59_dom"/>
</dbReference>
<comment type="similarity">
    <text evidence="4">Belongs to the nucleoporin GLFG family.</text>
</comment>
<dbReference type="Gene3D" id="3.30.1610.10">
    <property type="entry name" value="Peptidase S59, nucleoporin"/>
    <property type="match status" value="1"/>
</dbReference>
<organism evidence="15 16">
    <name type="scientific">Tetrapisispora phaffii (strain ATCC 24235 / CBS 4417 / NBRC 1672 / NRRL Y-8282 / UCD 70-5)</name>
    <name type="common">Yeast</name>
    <name type="synonym">Fabospora phaffii</name>
    <dbReference type="NCBI Taxonomy" id="1071381"/>
    <lineage>
        <taxon>Eukaryota</taxon>
        <taxon>Fungi</taxon>
        <taxon>Dikarya</taxon>
        <taxon>Ascomycota</taxon>
        <taxon>Saccharomycotina</taxon>
        <taxon>Saccharomycetes</taxon>
        <taxon>Saccharomycetales</taxon>
        <taxon>Saccharomycetaceae</taxon>
        <taxon>Tetrapisispora</taxon>
    </lineage>
</organism>
<dbReference type="GO" id="GO:0046822">
    <property type="term" value="P:regulation of nucleocytoplasmic transport"/>
    <property type="evidence" value="ECO:0007669"/>
    <property type="project" value="EnsemblFungi"/>
</dbReference>
<dbReference type="KEGG" id="tpf:TPHA_0N01210"/>
<dbReference type="InterPro" id="IPR021967">
    <property type="entry name" value="Nup98_C"/>
</dbReference>
<dbReference type="InterPro" id="IPR037665">
    <property type="entry name" value="Nucleoporin_S59-like"/>
</dbReference>
<dbReference type="PROSITE" id="PS51434">
    <property type="entry name" value="NUP_C"/>
    <property type="match status" value="1"/>
</dbReference>
<dbReference type="GO" id="GO:0044613">
    <property type="term" value="C:nuclear pore central transport channel"/>
    <property type="evidence" value="ECO:0007669"/>
    <property type="project" value="EnsemblFungi"/>
</dbReference>
<keyword evidence="11" id="KW-0906">Nuclear pore complex</keyword>
<comment type="subcellular location">
    <subcellularLocation>
        <location evidence="1">Nucleus membrane</location>
        <topology evidence="1">Peripheral membrane protein</topology>
        <orientation evidence="1">Cytoplasmic side</orientation>
    </subcellularLocation>
    <subcellularLocation>
        <location evidence="3">Nucleus membrane</location>
        <topology evidence="3">Peripheral membrane protein</topology>
        <orientation evidence="3">Nucleoplasmic side</orientation>
    </subcellularLocation>
    <subcellularLocation>
        <location evidence="2">Nucleus</location>
        <location evidence="2">Nuclear pore complex</location>
    </subcellularLocation>
</comment>
<dbReference type="Pfam" id="PF12110">
    <property type="entry name" value="Nup96"/>
    <property type="match status" value="2"/>
</dbReference>
<dbReference type="OMA" id="PMGKGLN"/>
<evidence type="ECO:0000313" key="16">
    <source>
        <dbReference type="Proteomes" id="UP000005666"/>
    </source>
</evidence>
<evidence type="ECO:0000256" key="5">
    <source>
        <dbReference type="ARBA" id="ARBA00022448"/>
    </source>
</evidence>
<evidence type="ECO:0000256" key="2">
    <source>
        <dbReference type="ARBA" id="ARBA00004567"/>
    </source>
</evidence>
<evidence type="ECO:0000259" key="14">
    <source>
        <dbReference type="PROSITE" id="PS51434"/>
    </source>
</evidence>
<dbReference type="GO" id="GO:0016973">
    <property type="term" value="P:poly(A)+ mRNA export from nucleus"/>
    <property type="evidence" value="ECO:0007669"/>
    <property type="project" value="EnsemblFungi"/>
</dbReference>
<dbReference type="GO" id="GO:0031080">
    <property type="term" value="C:nuclear pore outer ring"/>
    <property type="evidence" value="ECO:0007669"/>
    <property type="project" value="EnsemblFungi"/>
</dbReference>
<feature type="compositionally biased region" description="Polar residues" evidence="13">
    <location>
        <begin position="63"/>
        <end position="74"/>
    </location>
</feature>
<dbReference type="Pfam" id="PF13634">
    <property type="entry name" value="Nucleoporin_FG"/>
    <property type="match status" value="1"/>
</dbReference>
<dbReference type="Proteomes" id="UP000005666">
    <property type="component" value="Chromosome 14"/>
</dbReference>
<keyword evidence="9" id="KW-0653">Protein transport</keyword>
<dbReference type="PANTHER" id="PTHR23198">
    <property type="entry name" value="NUCLEOPORIN"/>
    <property type="match status" value="1"/>
</dbReference>
<dbReference type="OrthoDB" id="3797628at2759"/>
<keyword evidence="5" id="KW-0813">Transport</keyword>
<evidence type="ECO:0000256" key="1">
    <source>
        <dbReference type="ARBA" id="ARBA00004335"/>
    </source>
</evidence>
<dbReference type="GeneID" id="11532039"/>
<dbReference type="FunFam" id="3.30.1610.10:FF:000003">
    <property type="entry name" value="Nucleoporin SONB, putative"/>
    <property type="match status" value="1"/>
</dbReference>
<protein>
    <recommendedName>
        <fullName evidence="14">Peptidase S59 domain-containing protein</fullName>
    </recommendedName>
</protein>
<dbReference type="Gene3D" id="1.25.40.690">
    <property type="match status" value="1"/>
</dbReference>
<evidence type="ECO:0000313" key="15">
    <source>
        <dbReference type="EMBL" id="CCE65902.1"/>
    </source>
</evidence>
<dbReference type="Pfam" id="PF04096">
    <property type="entry name" value="Nucleoporin2"/>
    <property type="match status" value="1"/>
</dbReference>
<name>G8C174_TETPH</name>
<evidence type="ECO:0000256" key="11">
    <source>
        <dbReference type="ARBA" id="ARBA00023132"/>
    </source>
</evidence>
<dbReference type="GO" id="GO:0031509">
    <property type="term" value="P:subtelomeric heterochromatin formation"/>
    <property type="evidence" value="ECO:0007669"/>
    <property type="project" value="EnsemblFungi"/>
</dbReference>
<evidence type="ECO:0000256" key="9">
    <source>
        <dbReference type="ARBA" id="ARBA00022927"/>
    </source>
</evidence>
<dbReference type="InterPro" id="IPR036903">
    <property type="entry name" value="Nup98_auto-Pept-S59_dom_sf"/>
</dbReference>
<dbReference type="GO" id="GO:0000781">
    <property type="term" value="C:chromosome, telomeric region"/>
    <property type="evidence" value="ECO:0007669"/>
    <property type="project" value="GOC"/>
</dbReference>
<keyword evidence="8" id="KW-0509">mRNA transport</keyword>
<keyword evidence="10" id="KW-0811">Translocation</keyword>
<dbReference type="GO" id="GO:0000973">
    <property type="term" value="P:post-transcriptional tethering of RNA polymerase II gene DNA at nuclear periphery"/>
    <property type="evidence" value="ECO:0007669"/>
    <property type="project" value="EnsemblFungi"/>
</dbReference>
<feature type="compositionally biased region" description="Low complexity" evidence="13">
    <location>
        <begin position="45"/>
        <end position="54"/>
    </location>
</feature>
<dbReference type="AlphaFoldDB" id="G8C174"/>
<sequence>MFGSNNTGSLFGNNTSASVGTPSAGSNTFQLPQQQRPTSLFGNTGSNTMTNNTGATPGGLFGSGNTAGTPSASTGGLFGAKPATGGLFGNSNAAPNTYSSTGTTTTGGLFGNSTLSNSPSISSTSGGLFANANTPATTAPSTTGTGLFGAAKPASTLGTGLFATNKPATAQSTGALFADSTPSNTGGLFGNSNPTPSGGLFANNTSGISNMNTQQQANPYGFNVPPTMTTNTITKMPDSITSSLRKNPVSVNNTNNDNNLMNSNNYGKTQSSKFSSTCQGTQTLVDKLTSGTKDGSIMNSPHGRNVTSTPYNKYGFLSNYKSNSRNNTQHLFYSKSPPNHNILSSRVIDPSGLRKLNIEPQRIAAKKSRLLSGMPHITKSIADTHRVSVAEEADEIIVDNSNDKPNNIFSKSTVKNLDDDPKEVKVNTKNETDYWCSPSIEELQNLPEYILKSLPDFVIGRKSHGYITFNFPVDLSAFKNDFSGSLFGGVVKFNSTKTVEVYPDSSSKPERGLGMNVPATITLENIFPIDQVTKLPIKDSARTPEFQKFVAKLRRMKGMEFVSYNPYSGSWTFNVQHFSIWGLVEDAEEETHEEENNEQIPCDKLAGQPLHVDEYSQPNDAVTFQKDIPMTYEEDMQDLDEFIINERQYEPEVTAQDFMGLEANPKLEVSTSWSQQLNIAGKSLFSIFSNSHDKAGDKAVGVKQLFSDFEKTIETSKAISSELKYNPYSFGKLSTNSLLLLDQKSKIIQTSEMPYKIKNGSLTSNIFEKLLNTVVVLNRDSNAYPIISMSSLKFSDLSTIYRSENVDSLVWDFCSILFDPIELTYDVDNDDAKLKLCKKTRFNNLCSWISSQIKDELSGKLIQTENELSRIFLYLAMNDVMNATKLAINSKNAHLAVLVTYFGSNNPQVRKYAKLQLEKWESMGNNVDVNITRIYRLLSNTLFEDERLMDEIKGEFSFLAQLGLLLYYGQIDEYSLEELVSSILSKTGSTNDIINDILKVFSSQQNVVEILKESSLSSEFSNIENLWYFVEILTQSESFTVNEELSEKVTLDMIETMRCSNMVVESLIVSSFIINDNVAKQQFDSIIYHETPQIMENHRFNFIFDRLKLPVELKFNALALYNKYSTDHILEFENLIKAKNFKQAETLFATVVAPRLIRGDAEDRKRLSLLISTVDRFQIETWNKNFGIYEQYLSVVADESQQKKQDIVTLANSLSVYAETHRDCTEVKVSCNFMAQNLFSLISKQSIIDPDVKSRLQELPLGEPEKAYLAATLN</sequence>
<dbReference type="GO" id="GO:0003723">
    <property type="term" value="F:RNA binding"/>
    <property type="evidence" value="ECO:0007669"/>
    <property type="project" value="EnsemblFungi"/>
</dbReference>
<dbReference type="GO" id="GO:0034398">
    <property type="term" value="P:telomere tethering at nuclear periphery"/>
    <property type="evidence" value="ECO:0007669"/>
    <property type="project" value="EnsemblFungi"/>
</dbReference>
<dbReference type="RefSeq" id="XP_003688336.1">
    <property type="nucleotide sequence ID" value="XM_003688288.1"/>
</dbReference>
<dbReference type="SUPFAM" id="SSF82215">
    <property type="entry name" value="C-terminal autoproteolytic domain of nucleoporin nup98"/>
    <property type="match status" value="1"/>
</dbReference>
<evidence type="ECO:0000256" key="7">
    <source>
        <dbReference type="ARBA" id="ARBA00022813"/>
    </source>
</evidence>
<feature type="domain" description="Peptidase S59" evidence="14">
    <location>
        <begin position="431"/>
        <end position="578"/>
    </location>
</feature>
<dbReference type="GO" id="GO:0036228">
    <property type="term" value="P:protein localization to nuclear inner membrane"/>
    <property type="evidence" value="ECO:0007669"/>
    <property type="project" value="EnsemblFungi"/>
</dbReference>
<dbReference type="eggNOG" id="KOG0845">
    <property type="taxonomic scope" value="Eukaryota"/>
</dbReference>
<evidence type="ECO:0000256" key="13">
    <source>
        <dbReference type="SAM" id="MobiDB-lite"/>
    </source>
</evidence>
<dbReference type="GO" id="GO:0051664">
    <property type="term" value="P:nuclear pore localization"/>
    <property type="evidence" value="ECO:0007669"/>
    <property type="project" value="EnsemblFungi"/>
</dbReference>
<dbReference type="GO" id="GO:0045893">
    <property type="term" value="P:positive regulation of DNA-templated transcription"/>
    <property type="evidence" value="ECO:0007669"/>
    <property type="project" value="EnsemblFungi"/>
</dbReference>
<evidence type="ECO:0000256" key="8">
    <source>
        <dbReference type="ARBA" id="ARBA00022816"/>
    </source>
</evidence>
<dbReference type="EMBL" id="HE612869">
    <property type="protein sequence ID" value="CCE65902.1"/>
    <property type="molecule type" value="Genomic_DNA"/>
</dbReference>
<keyword evidence="16" id="KW-1185">Reference proteome</keyword>
<evidence type="ECO:0000256" key="12">
    <source>
        <dbReference type="ARBA" id="ARBA00023242"/>
    </source>
</evidence>
<dbReference type="PANTHER" id="PTHR23198:SF6">
    <property type="entry name" value="NUCLEAR PORE COMPLEX PROTEIN NUP98-NUP96"/>
    <property type="match status" value="1"/>
</dbReference>
<feature type="compositionally biased region" description="Low complexity" evidence="13">
    <location>
        <begin position="247"/>
        <end position="262"/>
    </location>
</feature>
<feature type="region of interest" description="Disordered" evidence="13">
    <location>
        <begin position="1"/>
        <end position="30"/>
    </location>
</feature>
<dbReference type="GO" id="GO:0006607">
    <property type="term" value="P:NLS-bearing protein import into nucleus"/>
    <property type="evidence" value="ECO:0007669"/>
    <property type="project" value="EnsemblFungi"/>
</dbReference>
<dbReference type="GO" id="GO:0006409">
    <property type="term" value="P:tRNA export from nucleus"/>
    <property type="evidence" value="ECO:0007669"/>
    <property type="project" value="EnsemblFungi"/>
</dbReference>
<feature type="region of interest" description="Disordered" evidence="13">
    <location>
        <begin position="242"/>
        <end position="262"/>
    </location>
</feature>
<dbReference type="GO" id="GO:0008139">
    <property type="term" value="F:nuclear localization sequence binding"/>
    <property type="evidence" value="ECO:0007669"/>
    <property type="project" value="TreeGrafter"/>
</dbReference>
<proteinExistence type="inferred from homology"/>
<reference evidence="15 16" key="1">
    <citation type="journal article" date="2011" name="Proc. Natl. Acad. Sci. U.S.A.">
        <title>Evolutionary erosion of yeast sex chromosomes by mating-type switching accidents.</title>
        <authorList>
            <person name="Gordon J.L."/>
            <person name="Armisen D."/>
            <person name="Proux-Wera E."/>
            <person name="Oheigeartaigh S.S."/>
            <person name="Byrne K.P."/>
            <person name="Wolfe K.H."/>
        </authorList>
    </citation>
    <scope>NUCLEOTIDE SEQUENCE [LARGE SCALE GENOMIC DNA]</scope>
    <source>
        <strain evidence="16">ATCC 24235 / CBS 4417 / NBRC 1672 / NRRL Y-8282 / UCD 70-5</strain>
    </source>
</reference>
<dbReference type="GO" id="GO:0044614">
    <property type="term" value="C:nuclear pore cytoplasmic filaments"/>
    <property type="evidence" value="ECO:0007669"/>
    <property type="project" value="TreeGrafter"/>
</dbReference>
<dbReference type="HOGENOM" id="CLU_005908_0_0_1"/>
<dbReference type="MEROPS" id="S59.002"/>
<dbReference type="GO" id="GO:0031965">
    <property type="term" value="C:nuclear membrane"/>
    <property type="evidence" value="ECO:0007669"/>
    <property type="project" value="UniProtKB-SubCell"/>
</dbReference>
<dbReference type="InterPro" id="IPR025574">
    <property type="entry name" value="Nucleoporin_FG_rpt"/>
</dbReference>